<evidence type="ECO:0000313" key="2">
    <source>
        <dbReference type="EMBL" id="KAF2325061.1"/>
    </source>
</evidence>
<dbReference type="InterPro" id="IPR008811">
    <property type="entry name" value="Glycosyl_hydrolases_36"/>
</dbReference>
<dbReference type="PANTHER" id="PTHR31268:SF8">
    <property type="entry name" value="GALACTINOL--SUCROSE GALACTOSYLTRANSFERASE 4-RELATED"/>
    <property type="match status" value="1"/>
</dbReference>
<dbReference type="Proteomes" id="UP000467840">
    <property type="component" value="Chromosome 5"/>
</dbReference>
<gene>
    <name evidence="2" type="ORF">GH714_022517</name>
</gene>
<protein>
    <submittedName>
        <fullName evidence="2">Uncharacterized protein</fullName>
    </submittedName>
</protein>
<proteinExistence type="predicted"/>
<keyword evidence="1" id="KW-0119">Carbohydrate metabolism</keyword>
<accession>A0A6A6NIJ2</accession>
<keyword evidence="3" id="KW-1185">Reference proteome</keyword>
<reference evidence="2 3" key="1">
    <citation type="journal article" date="2020" name="Mol. Plant">
        <title>The Chromosome-Based Rubber Tree Genome Provides New Insights into Spurge Genome Evolution and Rubber Biosynthesis.</title>
        <authorList>
            <person name="Liu J."/>
            <person name="Shi C."/>
            <person name="Shi C.C."/>
            <person name="Li W."/>
            <person name="Zhang Q.J."/>
            <person name="Zhang Y."/>
            <person name="Li K."/>
            <person name="Lu H.F."/>
            <person name="Shi C."/>
            <person name="Zhu S.T."/>
            <person name="Xiao Z.Y."/>
            <person name="Nan H."/>
            <person name="Yue Y."/>
            <person name="Zhu X.G."/>
            <person name="Wu Y."/>
            <person name="Hong X.N."/>
            <person name="Fan G.Y."/>
            <person name="Tong Y."/>
            <person name="Zhang D."/>
            <person name="Mao C.L."/>
            <person name="Liu Y.L."/>
            <person name="Hao S.J."/>
            <person name="Liu W.Q."/>
            <person name="Lv M.Q."/>
            <person name="Zhang H.B."/>
            <person name="Liu Y."/>
            <person name="Hu-Tang G.R."/>
            <person name="Wang J.P."/>
            <person name="Wang J.H."/>
            <person name="Sun Y.H."/>
            <person name="Ni S.B."/>
            <person name="Chen W.B."/>
            <person name="Zhang X.C."/>
            <person name="Jiao Y.N."/>
            <person name="Eichler E.E."/>
            <person name="Li G.H."/>
            <person name="Liu X."/>
            <person name="Gao L.Z."/>
        </authorList>
    </citation>
    <scope>NUCLEOTIDE SEQUENCE [LARGE SCALE GENOMIC DNA]</scope>
    <source>
        <strain evidence="3">cv. GT1</strain>
        <tissue evidence="2">Leaf</tissue>
    </source>
</reference>
<name>A0A6A6NIJ2_HEVBR</name>
<evidence type="ECO:0000256" key="1">
    <source>
        <dbReference type="ARBA" id="ARBA00023277"/>
    </source>
</evidence>
<sequence>MGKAEEYVVYLNQTEELFLTTPKSDAIEETIQPSSFELFSFVPIKKLGANTKFAPIGLTNMFNSGGTIQEFGYFRSAAETSVKLKVKGDAS</sequence>
<dbReference type="PANTHER" id="PTHR31268">
    <property type="match status" value="1"/>
</dbReference>
<dbReference type="AlphaFoldDB" id="A0A6A6NIJ2"/>
<organism evidence="2 3">
    <name type="scientific">Hevea brasiliensis</name>
    <name type="common">Para rubber tree</name>
    <name type="synonym">Siphonia brasiliensis</name>
    <dbReference type="NCBI Taxonomy" id="3981"/>
    <lineage>
        <taxon>Eukaryota</taxon>
        <taxon>Viridiplantae</taxon>
        <taxon>Streptophyta</taxon>
        <taxon>Embryophyta</taxon>
        <taxon>Tracheophyta</taxon>
        <taxon>Spermatophyta</taxon>
        <taxon>Magnoliopsida</taxon>
        <taxon>eudicotyledons</taxon>
        <taxon>Gunneridae</taxon>
        <taxon>Pentapetalae</taxon>
        <taxon>rosids</taxon>
        <taxon>fabids</taxon>
        <taxon>Malpighiales</taxon>
        <taxon>Euphorbiaceae</taxon>
        <taxon>Crotonoideae</taxon>
        <taxon>Micrandreae</taxon>
        <taxon>Hevea</taxon>
    </lineage>
</organism>
<dbReference type="EMBL" id="JAAGAX010000001">
    <property type="protein sequence ID" value="KAF2325061.1"/>
    <property type="molecule type" value="Genomic_DNA"/>
</dbReference>
<comment type="caution">
    <text evidence="2">The sequence shown here is derived from an EMBL/GenBank/DDBJ whole genome shotgun (WGS) entry which is preliminary data.</text>
</comment>
<evidence type="ECO:0000313" key="3">
    <source>
        <dbReference type="Proteomes" id="UP000467840"/>
    </source>
</evidence>
<dbReference type="Pfam" id="PF05691">
    <property type="entry name" value="Raffinose_syn"/>
    <property type="match status" value="1"/>
</dbReference>